<dbReference type="Pfam" id="PF13480">
    <property type="entry name" value="Acetyltransf_6"/>
    <property type="match status" value="1"/>
</dbReference>
<proteinExistence type="predicted"/>
<evidence type="ECO:0000259" key="1">
    <source>
        <dbReference type="Pfam" id="PF13480"/>
    </source>
</evidence>
<keyword evidence="2" id="KW-0614">Plasmid</keyword>
<protein>
    <submittedName>
        <fullName evidence="2">GNAT family N-acetyltransferase</fullName>
    </submittedName>
</protein>
<accession>A0A7L9UB32</accession>
<keyword evidence="3" id="KW-1185">Reference proteome</keyword>
<dbReference type="Proteomes" id="UP000593875">
    <property type="component" value="Plasmid unnamed1"/>
</dbReference>
<dbReference type="EMBL" id="CP062942">
    <property type="protein sequence ID" value="QOL52271.1"/>
    <property type="molecule type" value="Genomic_DNA"/>
</dbReference>
<organism evidence="2 3">
    <name type="scientific">Massilia litorea</name>
    <dbReference type="NCBI Taxonomy" id="2769491"/>
    <lineage>
        <taxon>Bacteria</taxon>
        <taxon>Pseudomonadati</taxon>
        <taxon>Pseudomonadota</taxon>
        <taxon>Betaproteobacteria</taxon>
        <taxon>Burkholderiales</taxon>
        <taxon>Oxalobacteraceae</taxon>
        <taxon>Telluria group</taxon>
        <taxon>Massilia</taxon>
    </lineage>
</organism>
<sequence>MDAVIKSPSVTGNEAVQNESAALSRKASYSAFCETEPSIPVFCTSWWLDAVVGPTNWDVALAILNGRIIGAMPFVTCKRFGMKVIQQPPLTPFLGPWIAQNGEKASTRLGNEQRVMLSLIEQLPRFDHFRQTLSRNVSNWLPFYWKGFSQTTEYTYVVHGLDDLDKVWSNFDSSRRKHCKQGAGRLRVCEDLPVDAFLALHKITLANRGIVQSFDDDCLRRLDAACAARGRRKIHIVVDEEGNHCAGTYTVWDSTCAYALMKGSHPEMHNSGAPSLCQWEAIKFSSTVAPKYDFLGNSNPSIEPYVRSFGTEQSQIFTISKTPSRLLRLRQGLKLALPKS</sequence>
<dbReference type="AlphaFoldDB" id="A0A7L9UB32"/>
<evidence type="ECO:0000313" key="3">
    <source>
        <dbReference type="Proteomes" id="UP000593875"/>
    </source>
</evidence>
<keyword evidence="2" id="KW-0808">Transferase</keyword>
<dbReference type="KEGG" id="mlir:LPB04_23440"/>
<gene>
    <name evidence="2" type="ORF">LPB04_23440</name>
</gene>
<evidence type="ECO:0000313" key="2">
    <source>
        <dbReference type="EMBL" id="QOL52271.1"/>
    </source>
</evidence>
<dbReference type="SUPFAM" id="SSF55729">
    <property type="entry name" value="Acyl-CoA N-acyltransferases (Nat)"/>
    <property type="match status" value="1"/>
</dbReference>
<dbReference type="GO" id="GO:0016740">
    <property type="term" value="F:transferase activity"/>
    <property type="evidence" value="ECO:0007669"/>
    <property type="project" value="UniProtKB-KW"/>
</dbReference>
<name>A0A7L9UB32_9BURK</name>
<dbReference type="RefSeq" id="WP_193689234.1">
    <property type="nucleotide sequence ID" value="NZ_CP062942.1"/>
</dbReference>
<dbReference type="InterPro" id="IPR016181">
    <property type="entry name" value="Acyl_CoA_acyltransferase"/>
</dbReference>
<feature type="domain" description="BioF2-like acetyltransferase" evidence="1">
    <location>
        <begin position="173"/>
        <end position="297"/>
    </location>
</feature>
<dbReference type="InterPro" id="IPR038740">
    <property type="entry name" value="BioF2-like_GNAT_dom"/>
</dbReference>
<dbReference type="Gene3D" id="3.40.630.30">
    <property type="match status" value="1"/>
</dbReference>
<geneLocation type="plasmid" evidence="2 3">
    <name>unnamed1</name>
</geneLocation>
<reference evidence="2 3" key="1">
    <citation type="submission" date="2020-10" db="EMBL/GenBank/DDBJ databases">
        <title>Genome sequencing of Massilia sp. LPB0304.</title>
        <authorList>
            <person name="Kim J."/>
        </authorList>
    </citation>
    <scope>NUCLEOTIDE SEQUENCE [LARGE SCALE GENOMIC DNA]</scope>
    <source>
        <strain evidence="2 3">LPB0304</strain>
        <plasmid evidence="2 3">unnamed1</plasmid>
    </source>
</reference>